<organism evidence="2 3">
    <name type="scientific">Nyssa sinensis</name>
    <dbReference type="NCBI Taxonomy" id="561372"/>
    <lineage>
        <taxon>Eukaryota</taxon>
        <taxon>Viridiplantae</taxon>
        <taxon>Streptophyta</taxon>
        <taxon>Embryophyta</taxon>
        <taxon>Tracheophyta</taxon>
        <taxon>Spermatophyta</taxon>
        <taxon>Magnoliopsida</taxon>
        <taxon>eudicotyledons</taxon>
        <taxon>Gunneridae</taxon>
        <taxon>Pentapetalae</taxon>
        <taxon>asterids</taxon>
        <taxon>Cornales</taxon>
        <taxon>Nyssaceae</taxon>
        <taxon>Nyssa</taxon>
    </lineage>
</organism>
<dbReference type="EMBL" id="CM018043">
    <property type="protein sequence ID" value="KAA8531004.1"/>
    <property type="molecule type" value="Genomic_DNA"/>
</dbReference>
<feature type="compositionally biased region" description="Basic and acidic residues" evidence="1">
    <location>
        <begin position="73"/>
        <end position="98"/>
    </location>
</feature>
<feature type="compositionally biased region" description="Basic and acidic residues" evidence="1">
    <location>
        <begin position="178"/>
        <end position="197"/>
    </location>
</feature>
<name>A0A5J5AL84_9ASTE</name>
<dbReference type="AlphaFoldDB" id="A0A5J5AL84"/>
<reference evidence="2 3" key="1">
    <citation type="submission" date="2019-09" db="EMBL/GenBank/DDBJ databases">
        <title>A chromosome-level genome assembly of the Chinese tupelo Nyssa sinensis.</title>
        <authorList>
            <person name="Yang X."/>
            <person name="Kang M."/>
            <person name="Yang Y."/>
            <person name="Xiong H."/>
            <person name="Wang M."/>
            <person name="Zhang Z."/>
            <person name="Wang Z."/>
            <person name="Wu H."/>
            <person name="Ma T."/>
            <person name="Liu J."/>
            <person name="Xi Z."/>
        </authorList>
    </citation>
    <scope>NUCLEOTIDE SEQUENCE [LARGE SCALE GENOMIC DNA]</scope>
    <source>
        <strain evidence="2">J267</strain>
        <tissue evidence="2">Leaf</tissue>
    </source>
</reference>
<feature type="region of interest" description="Disordered" evidence="1">
    <location>
        <begin position="54"/>
        <end position="103"/>
    </location>
</feature>
<feature type="compositionally biased region" description="Basic and acidic residues" evidence="1">
    <location>
        <begin position="229"/>
        <end position="261"/>
    </location>
</feature>
<protein>
    <submittedName>
        <fullName evidence="2">Uncharacterized protein</fullName>
    </submittedName>
</protein>
<gene>
    <name evidence="2" type="ORF">F0562_005706</name>
</gene>
<evidence type="ECO:0000313" key="2">
    <source>
        <dbReference type="EMBL" id="KAA8531004.1"/>
    </source>
</evidence>
<dbReference type="Proteomes" id="UP000325577">
    <property type="component" value="Linkage Group LG2"/>
</dbReference>
<keyword evidence="3" id="KW-1185">Reference proteome</keyword>
<feature type="compositionally biased region" description="Basic and acidic residues" evidence="1">
    <location>
        <begin position="153"/>
        <end position="170"/>
    </location>
</feature>
<dbReference type="OrthoDB" id="1605368at2759"/>
<evidence type="ECO:0000313" key="3">
    <source>
        <dbReference type="Proteomes" id="UP000325577"/>
    </source>
</evidence>
<evidence type="ECO:0000256" key="1">
    <source>
        <dbReference type="SAM" id="MobiDB-lite"/>
    </source>
</evidence>
<proteinExistence type="predicted"/>
<accession>A0A5J5AL84</accession>
<sequence length="261" mass="28600">MGGCATKPKELKTEAADAPAPALAPVVKEDIGTVSETTKEIVVEGEVVDKDKEIVQDETVDEQGSRRRSLSHLFKEKEEGKDSAEIDKTPLEPVKQEEPSVTEKAIDVCEIKPSEAEKAENTVEQSTTPVVVDVPVKAETEKANEATPVTETQKPETLAEEKKTVEEKPVAETQTYDTDEKAIDVYKTKPPEAEKAENTVGQTTTPIVDVPVKVEKERANEAAPVTETQKPETLAEEKKTVEEKPVAESQAHDTDEKKEEK</sequence>
<feature type="region of interest" description="Disordered" evidence="1">
    <location>
        <begin position="115"/>
        <end position="261"/>
    </location>
</feature>